<evidence type="ECO:0000313" key="13">
    <source>
        <dbReference type="Proteomes" id="UP000703269"/>
    </source>
</evidence>
<dbReference type="OrthoDB" id="6255506at2759"/>
<evidence type="ECO:0000259" key="11">
    <source>
        <dbReference type="Pfam" id="PF08574"/>
    </source>
</evidence>
<dbReference type="GO" id="GO:0005634">
    <property type="term" value="C:nucleus"/>
    <property type="evidence" value="ECO:0007669"/>
    <property type="project" value="UniProtKB-SubCell"/>
</dbReference>
<protein>
    <recommendedName>
        <fullName evidence="5">Probable RNA polymerase II nuclear localization protein SLC7A6OS</fullName>
    </recommendedName>
</protein>
<keyword evidence="13" id="KW-1185">Reference proteome</keyword>
<dbReference type="GO" id="GO:0032502">
    <property type="term" value="P:developmental process"/>
    <property type="evidence" value="ECO:0007669"/>
    <property type="project" value="TreeGrafter"/>
</dbReference>
<dbReference type="GO" id="GO:0015031">
    <property type="term" value="P:protein transport"/>
    <property type="evidence" value="ECO:0007669"/>
    <property type="project" value="UniProtKB-KW"/>
</dbReference>
<gene>
    <name evidence="12" type="ORF">PsYK624_080360</name>
</gene>
<name>A0A9P3LE40_9APHY</name>
<keyword evidence="9" id="KW-0539">Nucleus</keyword>
<evidence type="ECO:0000256" key="10">
    <source>
        <dbReference type="SAM" id="MobiDB-lite"/>
    </source>
</evidence>
<organism evidence="12 13">
    <name type="scientific">Phanerochaete sordida</name>
    <dbReference type="NCBI Taxonomy" id="48140"/>
    <lineage>
        <taxon>Eukaryota</taxon>
        <taxon>Fungi</taxon>
        <taxon>Dikarya</taxon>
        <taxon>Basidiomycota</taxon>
        <taxon>Agaricomycotina</taxon>
        <taxon>Agaricomycetes</taxon>
        <taxon>Polyporales</taxon>
        <taxon>Phanerochaetaceae</taxon>
        <taxon>Phanerochaete</taxon>
    </lineage>
</organism>
<feature type="region of interest" description="Disordered" evidence="10">
    <location>
        <begin position="270"/>
        <end position="359"/>
    </location>
</feature>
<feature type="compositionally biased region" description="Polar residues" evidence="10">
    <location>
        <begin position="232"/>
        <end position="242"/>
    </location>
</feature>
<reference evidence="12 13" key="1">
    <citation type="submission" date="2021-08" db="EMBL/GenBank/DDBJ databases">
        <title>Draft Genome Sequence of Phanerochaete sordida strain YK-624.</title>
        <authorList>
            <person name="Mori T."/>
            <person name="Dohra H."/>
            <person name="Suzuki T."/>
            <person name="Kawagishi H."/>
            <person name="Hirai H."/>
        </authorList>
    </citation>
    <scope>NUCLEOTIDE SEQUENCE [LARGE SCALE GENOMIC DNA]</scope>
    <source>
        <strain evidence="12 13">YK-624</strain>
    </source>
</reference>
<evidence type="ECO:0000256" key="7">
    <source>
        <dbReference type="ARBA" id="ARBA00022490"/>
    </source>
</evidence>
<keyword evidence="8" id="KW-0653">Protein transport</keyword>
<dbReference type="AlphaFoldDB" id="A0A9P3LE40"/>
<dbReference type="PANTHER" id="PTHR31196:SF2">
    <property type="entry name" value="RNA POLYMERASE II NUCLEAR LOCALIZATION PROTEIN SLC7A6OS-RELATED"/>
    <property type="match status" value="1"/>
</dbReference>
<evidence type="ECO:0000256" key="4">
    <source>
        <dbReference type="ARBA" id="ARBA00010218"/>
    </source>
</evidence>
<dbReference type="EMBL" id="BPQB01000023">
    <property type="protein sequence ID" value="GJE91885.1"/>
    <property type="molecule type" value="Genomic_DNA"/>
</dbReference>
<feature type="compositionally biased region" description="Acidic residues" evidence="10">
    <location>
        <begin position="283"/>
        <end position="306"/>
    </location>
</feature>
<comment type="caution">
    <text evidence="12">The sequence shown here is derived from an EMBL/GenBank/DDBJ whole genome shotgun (WGS) entry which is preliminary data.</text>
</comment>
<evidence type="ECO:0000256" key="1">
    <source>
        <dbReference type="ARBA" id="ARBA00003202"/>
    </source>
</evidence>
<sequence length="359" mass="40225">MQRTASQSSQASYTILRIKRKRNEEPLDALVIESSRRKKTKGNLGDDVSVFQFAETVEQDAFEDEKQKHDLESRISRIARENARKEPQPSESQPPPKAARPPSPAQTRSPRVPLAEKQPADKRSPRVPARFEDPSKKYTIVPPQDPGLRSLESDKWERAKRGRLMAPPKVHSYKELQKATFTMYDAIPSSSSLAGLASPNPSAQAGERMDVDPEVAKFLPMLQDYLKISGEGSPSVTPSGSRASGLAGEDDDYVWDVFYSRPASYRELYGDQRKAIGTVTGLPEDDTYGSSDESDGDDEDDEDSNAEDWYKNDYPDEESDRSDPDDASDGFHEHSDFDDVVHERGQWDLGTEDDSYKTL</sequence>
<evidence type="ECO:0000256" key="2">
    <source>
        <dbReference type="ARBA" id="ARBA00004123"/>
    </source>
</evidence>
<feature type="compositionally biased region" description="Basic and acidic residues" evidence="10">
    <location>
        <begin position="321"/>
        <end position="346"/>
    </location>
</feature>
<dbReference type="InterPro" id="IPR040218">
    <property type="entry name" value="SLC7A6OS"/>
</dbReference>
<keyword evidence="6" id="KW-0813">Transport</keyword>
<comment type="similarity">
    <text evidence="4">Belongs to the IWR1/SLC7A6OS family.</text>
</comment>
<evidence type="ECO:0000256" key="3">
    <source>
        <dbReference type="ARBA" id="ARBA00004496"/>
    </source>
</evidence>
<evidence type="ECO:0000256" key="5">
    <source>
        <dbReference type="ARBA" id="ARBA00017036"/>
    </source>
</evidence>
<comment type="function">
    <text evidence="1">Directs RNA polymerase II nuclear import.</text>
</comment>
<feature type="region of interest" description="Disordered" evidence="10">
    <location>
        <begin position="228"/>
        <end position="248"/>
    </location>
</feature>
<evidence type="ECO:0000256" key="9">
    <source>
        <dbReference type="ARBA" id="ARBA00023242"/>
    </source>
</evidence>
<comment type="subcellular location">
    <subcellularLocation>
        <location evidence="3">Cytoplasm</location>
    </subcellularLocation>
    <subcellularLocation>
        <location evidence="2">Nucleus</location>
    </subcellularLocation>
</comment>
<evidence type="ECO:0000256" key="6">
    <source>
        <dbReference type="ARBA" id="ARBA00022448"/>
    </source>
</evidence>
<proteinExistence type="inferred from homology"/>
<dbReference type="Proteomes" id="UP000703269">
    <property type="component" value="Unassembled WGS sequence"/>
</dbReference>
<feature type="domain" description="Transcription factor Iwr1" evidence="11">
    <location>
        <begin position="251"/>
        <end position="318"/>
    </location>
</feature>
<dbReference type="InterPro" id="IPR013883">
    <property type="entry name" value="TF_Iwr1_dom"/>
</dbReference>
<evidence type="ECO:0000313" key="12">
    <source>
        <dbReference type="EMBL" id="GJE91885.1"/>
    </source>
</evidence>
<feature type="compositionally biased region" description="Basic and acidic residues" evidence="10">
    <location>
        <begin position="64"/>
        <end position="88"/>
    </location>
</feature>
<keyword evidence="7" id="KW-0963">Cytoplasm</keyword>
<feature type="compositionally biased region" description="Pro residues" evidence="10">
    <location>
        <begin position="92"/>
        <end position="104"/>
    </location>
</feature>
<accession>A0A9P3LE40</accession>
<feature type="region of interest" description="Disordered" evidence="10">
    <location>
        <begin position="62"/>
        <end position="153"/>
    </location>
</feature>
<dbReference type="PANTHER" id="PTHR31196">
    <property type="entry name" value="RNA POLYMERASE II NUCLEAR LOCALIZATION PROTEIN SLC7A6OS-RELATED"/>
    <property type="match status" value="1"/>
</dbReference>
<evidence type="ECO:0000256" key="8">
    <source>
        <dbReference type="ARBA" id="ARBA00022927"/>
    </source>
</evidence>
<feature type="compositionally biased region" description="Basic and acidic residues" evidence="10">
    <location>
        <begin position="118"/>
        <end position="136"/>
    </location>
</feature>
<dbReference type="Pfam" id="PF08574">
    <property type="entry name" value="Iwr1"/>
    <property type="match status" value="1"/>
</dbReference>
<dbReference type="GO" id="GO:0005737">
    <property type="term" value="C:cytoplasm"/>
    <property type="evidence" value="ECO:0007669"/>
    <property type="project" value="UniProtKB-SubCell"/>
</dbReference>